<dbReference type="InterPro" id="IPR027417">
    <property type="entry name" value="P-loop_NTPase"/>
</dbReference>
<dbReference type="InterPro" id="IPR052934">
    <property type="entry name" value="Methyl-DNA_Rec/Restrict_Enz"/>
</dbReference>
<dbReference type="RefSeq" id="WP_265581482.1">
    <property type="nucleotide sequence ID" value="NZ_CP036172.1"/>
</dbReference>
<dbReference type="EMBL" id="CP036172">
    <property type="protein sequence ID" value="QSZ66169.1"/>
    <property type="molecule type" value="Genomic_DNA"/>
</dbReference>
<reference evidence="2" key="2">
    <citation type="submission" date="2019-02" db="EMBL/GenBank/DDBJ databases">
        <authorList>
            <person name="Chen S.-C."/>
            <person name="Chien H.-H."/>
            <person name="Lai M.-C."/>
        </authorList>
    </citation>
    <scope>NUCLEOTIDE SEQUENCE</scope>
    <source>
        <strain evidence="2">N2F9704</strain>
    </source>
</reference>
<sequence>MATELQEILQPYILRFKQDFPELEETTSIQGKTGLERREYVKNSVQRLFSEDTVDHITEDELVDLLDSTTAMFGYIYDSTTLLEGVGLDTFLTKMKYLLYGGGDLADRYAAFINGTKNVGPALTSELLCSFSPDEYACLNGTAEKALKILGLDTMTAPKTGRRCGEYYLEFNEIAGKILAEIREDADPLLQNADYSTLDYFLYSVATVNFWKIAPGKNSENWDLCKSENVIAVGGEELVIPYGESIFDLSLEELKEKYAEKAPESSERSISNQMGQYYCFLHDIRVGDLVLANRGYQGVHGWGVVVSGPKVQKQWKYPTYHEVKWRSTDETIVDLKKCKRNFQNTTVGLSFKEFYSIVEADGVLRTENYWVYLPPSLTDGPCAPFEDWREEGVVGLPYRTLAEKYGDELLEFSDPETFRKMIGDDPDKDPMNAILAYTFLFTLQEGDTMLISRGLQTAVGQVVVVSEPEIDPDREYPISREAEWEIFENEVSIPSDLQHELIDKRLVRIEKAEYEALFHQDADTMNHPEFTKMNRLLRAKNQVILYGPPGTGKTYTAQRYIAAHNAGTRAFVTFHPSFAYEDFIEGLRPRTDDEGRICYEIDDGIFKTFCRDAFNALMNEAGLERRWEKGRSVPALSPEEKADALAARERVPFFMVIDEINRGDIPRIFGELITLLEKDKRLCTENELVTTLPYSKTDFGIPPNLFIIGTMNTADRSIALLDIALRRRFGFIEVMPDYEVLEEMLDSDDPAVQEIFDLAVDALREVNARITRNYDRDHQIGHSYLMKLQGCTTRDEAVEGLRTTWECEVIPLLQEYFYDSPQKLRECLGSDVGMPDDEEEFLRALSTLSPNENQV</sequence>
<dbReference type="SMART" id="SM00382">
    <property type="entry name" value="AAA"/>
    <property type="match status" value="1"/>
</dbReference>
<dbReference type="GO" id="GO:0016887">
    <property type="term" value="F:ATP hydrolysis activity"/>
    <property type="evidence" value="ECO:0007669"/>
    <property type="project" value="InterPro"/>
</dbReference>
<name>A0A8A3S2P7_9EURY</name>
<dbReference type="Gene3D" id="3.40.50.300">
    <property type="entry name" value="P-loop containing nucleotide triphosphate hydrolases"/>
    <property type="match status" value="1"/>
</dbReference>
<organism evidence="2 3">
    <name type="scientific">Methanofollis aquaemaris</name>
    <dbReference type="NCBI Taxonomy" id="126734"/>
    <lineage>
        <taxon>Archaea</taxon>
        <taxon>Methanobacteriati</taxon>
        <taxon>Methanobacteriota</taxon>
        <taxon>Stenosarchaea group</taxon>
        <taxon>Methanomicrobia</taxon>
        <taxon>Methanomicrobiales</taxon>
        <taxon>Methanomicrobiaceae</taxon>
        <taxon>Methanofollis</taxon>
    </lineage>
</organism>
<dbReference type="InterPro" id="IPR003593">
    <property type="entry name" value="AAA+_ATPase"/>
</dbReference>
<protein>
    <recommendedName>
        <fullName evidence="1">AAA+ ATPase domain-containing protein</fullName>
    </recommendedName>
</protein>
<dbReference type="REBASE" id="495992">
    <property type="entry name" value="Maq9704McrBCP"/>
</dbReference>
<dbReference type="InterPro" id="IPR011704">
    <property type="entry name" value="ATPase_dyneun-rel_AAA"/>
</dbReference>
<evidence type="ECO:0000259" key="1">
    <source>
        <dbReference type="SMART" id="SM00382"/>
    </source>
</evidence>
<dbReference type="GO" id="GO:0005524">
    <property type="term" value="F:ATP binding"/>
    <property type="evidence" value="ECO:0007669"/>
    <property type="project" value="InterPro"/>
</dbReference>
<reference evidence="2" key="1">
    <citation type="journal article" date="2001" name="Int. J. Syst. Evol. Microbiol.">
        <title>Methanofollis aquaemaris sp. nov., a methanogen isolated from an aquaculture fish pond.</title>
        <authorList>
            <person name="Lai M.C."/>
            <person name="Chen S.C."/>
        </authorList>
    </citation>
    <scope>NUCLEOTIDE SEQUENCE</scope>
    <source>
        <strain evidence="2">N2F9704</strain>
    </source>
</reference>
<dbReference type="AlphaFoldDB" id="A0A8A3S2P7"/>
<evidence type="ECO:0000313" key="3">
    <source>
        <dbReference type="Proteomes" id="UP001042704"/>
    </source>
</evidence>
<dbReference type="SUPFAM" id="SSF52540">
    <property type="entry name" value="P-loop containing nucleoside triphosphate hydrolases"/>
    <property type="match status" value="1"/>
</dbReference>
<dbReference type="PANTHER" id="PTHR37291:SF1">
    <property type="entry name" value="TYPE IV METHYL-DIRECTED RESTRICTION ENZYME ECOKMCRB SUBUNIT"/>
    <property type="match status" value="1"/>
</dbReference>
<evidence type="ECO:0000313" key="2">
    <source>
        <dbReference type="EMBL" id="QSZ66169.1"/>
    </source>
</evidence>
<accession>A0A8A3S2P7</accession>
<dbReference type="KEGG" id="maqe:RJ40_00970"/>
<gene>
    <name evidence="2" type="ORF">RJ40_00970</name>
</gene>
<feature type="domain" description="AAA+ ATPase" evidence="1">
    <location>
        <begin position="539"/>
        <end position="739"/>
    </location>
</feature>
<dbReference type="Proteomes" id="UP001042704">
    <property type="component" value="Chromosome"/>
</dbReference>
<dbReference type="GeneID" id="76422881"/>
<proteinExistence type="predicted"/>
<dbReference type="Pfam" id="PF07728">
    <property type="entry name" value="AAA_5"/>
    <property type="match status" value="1"/>
</dbReference>
<keyword evidence="3" id="KW-1185">Reference proteome</keyword>
<dbReference type="PANTHER" id="PTHR37291">
    <property type="entry name" value="5-METHYLCYTOSINE-SPECIFIC RESTRICTION ENZYME B"/>
    <property type="match status" value="1"/>
</dbReference>